<evidence type="ECO:0000256" key="2">
    <source>
        <dbReference type="ARBA" id="ARBA00022670"/>
    </source>
</evidence>
<keyword evidence="6 7" id="KW-0472">Membrane</keyword>
<evidence type="ECO:0000313" key="8">
    <source>
        <dbReference type="EMBL" id="VAV87843.1"/>
    </source>
</evidence>
<feature type="transmembrane region" description="Helical" evidence="7">
    <location>
        <begin position="93"/>
        <end position="110"/>
    </location>
</feature>
<keyword evidence="5 7" id="KW-1133">Transmembrane helix</keyword>
<evidence type="ECO:0000256" key="7">
    <source>
        <dbReference type="SAM" id="Phobius"/>
    </source>
</evidence>
<dbReference type="EC" id="3.4.23.36" evidence="8"/>
<evidence type="ECO:0000256" key="1">
    <source>
        <dbReference type="ARBA" id="ARBA00022475"/>
    </source>
</evidence>
<dbReference type="PANTHER" id="PTHR33695:SF1">
    <property type="entry name" value="LIPOPROTEIN SIGNAL PEPTIDASE"/>
    <property type="match status" value="1"/>
</dbReference>
<dbReference type="GO" id="GO:0006508">
    <property type="term" value="P:proteolysis"/>
    <property type="evidence" value="ECO:0007669"/>
    <property type="project" value="UniProtKB-KW"/>
</dbReference>
<dbReference type="EMBL" id="UOED01000030">
    <property type="protein sequence ID" value="VAV87843.1"/>
    <property type="molecule type" value="Genomic_DNA"/>
</dbReference>
<reference evidence="8" key="1">
    <citation type="submission" date="2018-06" db="EMBL/GenBank/DDBJ databases">
        <authorList>
            <person name="Zhirakovskaya E."/>
        </authorList>
    </citation>
    <scope>NUCLEOTIDE SEQUENCE</scope>
</reference>
<dbReference type="GO" id="GO:0016020">
    <property type="term" value="C:membrane"/>
    <property type="evidence" value="ECO:0007669"/>
    <property type="project" value="InterPro"/>
</dbReference>
<keyword evidence="8" id="KW-0449">Lipoprotein</keyword>
<keyword evidence="1" id="KW-1003">Cell membrane</keyword>
<proteinExistence type="inferred from homology"/>
<dbReference type="Pfam" id="PF01252">
    <property type="entry name" value="Peptidase_A8"/>
    <property type="match status" value="1"/>
</dbReference>
<evidence type="ECO:0000256" key="6">
    <source>
        <dbReference type="ARBA" id="ARBA00023136"/>
    </source>
</evidence>
<dbReference type="NCBIfam" id="TIGR00077">
    <property type="entry name" value="lspA"/>
    <property type="match status" value="1"/>
</dbReference>
<evidence type="ECO:0000256" key="5">
    <source>
        <dbReference type="ARBA" id="ARBA00022989"/>
    </source>
</evidence>
<dbReference type="HAMAP" id="MF_00161">
    <property type="entry name" value="LspA"/>
    <property type="match status" value="1"/>
</dbReference>
<feature type="transmembrane region" description="Helical" evidence="7">
    <location>
        <begin position="66"/>
        <end position="86"/>
    </location>
</feature>
<organism evidence="8">
    <name type="scientific">hydrothermal vent metagenome</name>
    <dbReference type="NCBI Taxonomy" id="652676"/>
    <lineage>
        <taxon>unclassified sequences</taxon>
        <taxon>metagenomes</taxon>
        <taxon>ecological metagenomes</taxon>
    </lineage>
</organism>
<dbReference type="PRINTS" id="PR00781">
    <property type="entry name" value="LIPOSIGPTASE"/>
</dbReference>
<keyword evidence="4 8" id="KW-0378">Hydrolase</keyword>
<gene>
    <name evidence="8" type="ORF">MNBD_ALPHA02-1125</name>
</gene>
<accession>A0A3B0RTI5</accession>
<dbReference type="PROSITE" id="PS00855">
    <property type="entry name" value="SPASE_II"/>
    <property type="match status" value="1"/>
</dbReference>
<sequence length="168" mass="18675">MLARESHNGLLVIVIALFLDRVSKWWIMDILELPKIQMVKILPFFNLQWAENKGISFGMFPADGDLGRWGLVVVTLLIVIGLGVWLKSVQTRLLAIALGLVIGGALGNIYDRATLGYVADFFQFYVGNWSFYIFNVADSCISVGAALLVWDSFFGPKPEQATSDQDQS</sequence>
<name>A0A3B0RTI5_9ZZZZ</name>
<evidence type="ECO:0000256" key="3">
    <source>
        <dbReference type="ARBA" id="ARBA00022692"/>
    </source>
</evidence>
<dbReference type="AlphaFoldDB" id="A0A3B0RTI5"/>
<evidence type="ECO:0000256" key="4">
    <source>
        <dbReference type="ARBA" id="ARBA00022801"/>
    </source>
</evidence>
<keyword evidence="3 7" id="KW-0812">Transmembrane</keyword>
<dbReference type="PANTHER" id="PTHR33695">
    <property type="entry name" value="LIPOPROTEIN SIGNAL PEPTIDASE"/>
    <property type="match status" value="1"/>
</dbReference>
<protein>
    <submittedName>
        <fullName evidence="8">Lipoprotein signal peptidase</fullName>
        <ecNumber evidence="8">3.4.23.36</ecNumber>
    </submittedName>
</protein>
<dbReference type="GO" id="GO:0004190">
    <property type="term" value="F:aspartic-type endopeptidase activity"/>
    <property type="evidence" value="ECO:0007669"/>
    <property type="project" value="UniProtKB-EC"/>
</dbReference>
<keyword evidence="2" id="KW-0645">Protease</keyword>
<dbReference type="InterPro" id="IPR001872">
    <property type="entry name" value="Peptidase_A8"/>
</dbReference>
<feature type="transmembrane region" description="Helical" evidence="7">
    <location>
        <begin position="130"/>
        <end position="150"/>
    </location>
</feature>